<dbReference type="EC" id="2.7.11.24" evidence="15"/>
<feature type="domain" description="EF-hand" evidence="18">
    <location>
        <begin position="439"/>
        <end position="474"/>
    </location>
</feature>
<reference evidence="19" key="1">
    <citation type="submission" date="2021-09" db="EMBL/GenBank/DDBJ databases">
        <authorList>
            <consortium name="AG Swart"/>
            <person name="Singh M."/>
            <person name="Singh A."/>
            <person name="Seah K."/>
            <person name="Emmerich C."/>
        </authorList>
    </citation>
    <scope>NUCLEOTIDE SEQUENCE</scope>
    <source>
        <strain evidence="19">ATCC30299</strain>
    </source>
</reference>
<feature type="region of interest" description="Disordered" evidence="16">
    <location>
        <begin position="33"/>
        <end position="52"/>
    </location>
</feature>
<dbReference type="PROSITE" id="PS50011">
    <property type="entry name" value="PROTEIN_KINASE_DOM"/>
    <property type="match status" value="1"/>
</dbReference>
<dbReference type="Pfam" id="PF13499">
    <property type="entry name" value="EF-hand_7"/>
    <property type="match status" value="2"/>
</dbReference>
<feature type="binding site" evidence="14">
    <location>
        <position position="95"/>
    </location>
    <ligand>
        <name>ATP</name>
        <dbReference type="ChEBI" id="CHEBI:30616"/>
    </ligand>
</feature>
<dbReference type="Gene3D" id="3.30.200.20">
    <property type="entry name" value="Phosphorylase Kinase, domain 1"/>
    <property type="match status" value="1"/>
</dbReference>
<comment type="cofactor">
    <cofactor evidence="1 15">
        <name>Mg(2+)</name>
        <dbReference type="ChEBI" id="CHEBI:18420"/>
    </cofactor>
</comment>
<keyword evidence="10 14" id="KW-0067">ATP-binding</keyword>
<comment type="similarity">
    <text evidence="15">Belongs to the protein kinase superfamily. Ser/Thr protein kinase family. MAP kinase subfamily.</text>
</comment>
<keyword evidence="3 15" id="KW-0723">Serine/threonine-protein kinase</keyword>
<comment type="catalytic activity">
    <reaction evidence="13">
        <text>L-seryl-[protein] + ATP = O-phospho-L-seryl-[protein] + ADP + H(+)</text>
        <dbReference type="Rhea" id="RHEA:17989"/>
        <dbReference type="Rhea" id="RHEA-COMP:9863"/>
        <dbReference type="Rhea" id="RHEA-COMP:11604"/>
        <dbReference type="ChEBI" id="CHEBI:15378"/>
        <dbReference type="ChEBI" id="CHEBI:29999"/>
        <dbReference type="ChEBI" id="CHEBI:30616"/>
        <dbReference type="ChEBI" id="CHEBI:83421"/>
        <dbReference type="ChEBI" id="CHEBI:456216"/>
        <dbReference type="EC" id="2.7.11.1"/>
    </reaction>
</comment>
<evidence type="ECO:0000313" key="19">
    <source>
        <dbReference type="EMBL" id="CAG9313715.1"/>
    </source>
</evidence>
<comment type="caution">
    <text evidence="19">The sequence shown here is derived from an EMBL/GenBank/DDBJ whole genome shotgun (WGS) entry which is preliminary data.</text>
</comment>
<evidence type="ECO:0000256" key="2">
    <source>
        <dbReference type="ARBA" id="ARBA00011245"/>
    </source>
</evidence>
<dbReference type="EMBL" id="CAJZBQ010000011">
    <property type="protein sequence ID" value="CAG9313715.1"/>
    <property type="molecule type" value="Genomic_DNA"/>
</dbReference>
<evidence type="ECO:0000256" key="16">
    <source>
        <dbReference type="SAM" id="MobiDB-lite"/>
    </source>
</evidence>
<evidence type="ECO:0000256" key="1">
    <source>
        <dbReference type="ARBA" id="ARBA00001946"/>
    </source>
</evidence>
<proteinExistence type="inferred from homology"/>
<dbReference type="Gene3D" id="1.10.510.10">
    <property type="entry name" value="Transferase(Phosphotransferase) domain 1"/>
    <property type="match status" value="1"/>
</dbReference>
<comment type="catalytic activity">
    <reaction evidence="15">
        <text>L-threonyl-[protein] + ATP = O-phospho-L-threonyl-[protein] + ADP + H(+)</text>
        <dbReference type="Rhea" id="RHEA:46608"/>
        <dbReference type="Rhea" id="RHEA-COMP:11060"/>
        <dbReference type="Rhea" id="RHEA-COMP:11605"/>
        <dbReference type="ChEBI" id="CHEBI:15378"/>
        <dbReference type="ChEBI" id="CHEBI:30013"/>
        <dbReference type="ChEBI" id="CHEBI:30616"/>
        <dbReference type="ChEBI" id="CHEBI:61977"/>
        <dbReference type="ChEBI" id="CHEBI:456216"/>
        <dbReference type="EC" id="2.7.11.24"/>
    </reaction>
</comment>
<dbReference type="InterPro" id="IPR011009">
    <property type="entry name" value="Kinase-like_dom_sf"/>
</dbReference>
<evidence type="ECO:0000256" key="11">
    <source>
        <dbReference type="ARBA" id="ARBA00024334"/>
    </source>
</evidence>
<evidence type="ECO:0000259" key="17">
    <source>
        <dbReference type="PROSITE" id="PS50011"/>
    </source>
</evidence>
<keyword evidence="8 15" id="KW-0418">Kinase</keyword>
<dbReference type="InterPro" id="IPR000719">
    <property type="entry name" value="Prot_kinase_dom"/>
</dbReference>
<comment type="similarity">
    <text evidence="11">Belongs to the protein kinase superfamily. Ser/Thr protein kinase family. CDPK subfamily.</text>
</comment>
<evidence type="ECO:0000256" key="14">
    <source>
        <dbReference type="PROSITE-ProRule" id="PRU10141"/>
    </source>
</evidence>
<evidence type="ECO:0000256" key="4">
    <source>
        <dbReference type="ARBA" id="ARBA00022679"/>
    </source>
</evidence>
<dbReference type="PANTHER" id="PTHR24349">
    <property type="entry name" value="SERINE/THREONINE-PROTEIN KINASE"/>
    <property type="match status" value="1"/>
</dbReference>
<dbReference type="GO" id="GO:0005509">
    <property type="term" value="F:calcium ion binding"/>
    <property type="evidence" value="ECO:0007669"/>
    <property type="project" value="InterPro"/>
</dbReference>
<dbReference type="SMART" id="SM00220">
    <property type="entry name" value="S_TKc"/>
    <property type="match status" value="1"/>
</dbReference>
<dbReference type="Proteomes" id="UP001162131">
    <property type="component" value="Unassembled WGS sequence"/>
</dbReference>
<dbReference type="InterPro" id="IPR011992">
    <property type="entry name" value="EF-hand-dom_pair"/>
</dbReference>
<name>A0AAU9IFI4_9CILI</name>
<dbReference type="InterPro" id="IPR050205">
    <property type="entry name" value="CDPK_Ser/Thr_kinases"/>
</dbReference>
<organism evidence="19 20">
    <name type="scientific">Blepharisma stoltei</name>
    <dbReference type="NCBI Taxonomy" id="1481888"/>
    <lineage>
        <taxon>Eukaryota</taxon>
        <taxon>Sar</taxon>
        <taxon>Alveolata</taxon>
        <taxon>Ciliophora</taxon>
        <taxon>Postciliodesmatophora</taxon>
        <taxon>Heterotrichea</taxon>
        <taxon>Heterotrichida</taxon>
        <taxon>Blepharismidae</taxon>
        <taxon>Blepharisma</taxon>
    </lineage>
</organism>
<evidence type="ECO:0000256" key="7">
    <source>
        <dbReference type="ARBA" id="ARBA00022741"/>
    </source>
</evidence>
<keyword evidence="4 15" id="KW-0808">Transferase</keyword>
<keyword evidence="9" id="KW-0106">Calcium</keyword>
<dbReference type="CDD" id="cd00051">
    <property type="entry name" value="EFh"/>
    <property type="match status" value="1"/>
</dbReference>
<keyword evidence="5" id="KW-0479">Metal-binding</keyword>
<comment type="subunit">
    <text evidence="2">Monomer.</text>
</comment>
<dbReference type="PROSITE" id="PS01351">
    <property type="entry name" value="MAPK"/>
    <property type="match status" value="1"/>
</dbReference>
<evidence type="ECO:0000256" key="8">
    <source>
        <dbReference type="ARBA" id="ARBA00022777"/>
    </source>
</evidence>
<comment type="activity regulation">
    <text evidence="15">Activated by threonine and tyrosine phosphorylation.</text>
</comment>
<dbReference type="CDD" id="cd05117">
    <property type="entry name" value="STKc_CAMK"/>
    <property type="match status" value="1"/>
</dbReference>
<dbReference type="GO" id="GO:0004707">
    <property type="term" value="F:MAP kinase activity"/>
    <property type="evidence" value="ECO:0007669"/>
    <property type="project" value="UniProtKB-EC"/>
</dbReference>
<evidence type="ECO:0000256" key="9">
    <source>
        <dbReference type="ARBA" id="ARBA00022837"/>
    </source>
</evidence>
<dbReference type="SUPFAM" id="SSF56112">
    <property type="entry name" value="Protein kinase-like (PK-like)"/>
    <property type="match status" value="1"/>
</dbReference>
<gene>
    <name evidence="19" type="ORF">BSTOLATCC_MIC9520</name>
</gene>
<keyword evidence="6" id="KW-0677">Repeat</keyword>
<accession>A0AAU9IFI4</accession>
<evidence type="ECO:0000256" key="3">
    <source>
        <dbReference type="ARBA" id="ARBA00022527"/>
    </source>
</evidence>
<dbReference type="SMART" id="SM00054">
    <property type="entry name" value="EFh"/>
    <property type="match status" value="4"/>
</dbReference>
<comment type="catalytic activity">
    <reaction evidence="12">
        <text>L-threonyl-[protein] + ATP = O-phospho-L-threonyl-[protein] + ADP + H(+)</text>
        <dbReference type="Rhea" id="RHEA:46608"/>
        <dbReference type="Rhea" id="RHEA-COMP:11060"/>
        <dbReference type="Rhea" id="RHEA-COMP:11605"/>
        <dbReference type="ChEBI" id="CHEBI:15378"/>
        <dbReference type="ChEBI" id="CHEBI:30013"/>
        <dbReference type="ChEBI" id="CHEBI:30616"/>
        <dbReference type="ChEBI" id="CHEBI:61977"/>
        <dbReference type="ChEBI" id="CHEBI:456216"/>
        <dbReference type="EC" id="2.7.11.1"/>
    </reaction>
</comment>
<keyword evidence="7 14" id="KW-0547">Nucleotide-binding</keyword>
<dbReference type="FunFam" id="3.30.200.20:FF:000315">
    <property type="entry name" value="Calcium-dependent protein kinase 3"/>
    <property type="match status" value="1"/>
</dbReference>
<dbReference type="FunFam" id="1.10.510.10:FF:000571">
    <property type="entry name" value="Maternal embryonic leucine zipper kinase"/>
    <property type="match status" value="1"/>
</dbReference>
<evidence type="ECO:0000256" key="5">
    <source>
        <dbReference type="ARBA" id="ARBA00022723"/>
    </source>
</evidence>
<keyword evidence="20" id="KW-1185">Reference proteome</keyword>
<dbReference type="AlphaFoldDB" id="A0AAU9IFI4"/>
<dbReference type="SUPFAM" id="SSF47473">
    <property type="entry name" value="EF-hand"/>
    <property type="match status" value="1"/>
</dbReference>
<evidence type="ECO:0000256" key="15">
    <source>
        <dbReference type="RuleBase" id="RU361165"/>
    </source>
</evidence>
<dbReference type="PROSITE" id="PS00107">
    <property type="entry name" value="PROTEIN_KINASE_ATP"/>
    <property type="match status" value="1"/>
</dbReference>
<dbReference type="PROSITE" id="PS00108">
    <property type="entry name" value="PROTEIN_KINASE_ST"/>
    <property type="match status" value="1"/>
</dbReference>
<evidence type="ECO:0000259" key="18">
    <source>
        <dbReference type="PROSITE" id="PS50222"/>
    </source>
</evidence>
<dbReference type="InterPro" id="IPR017441">
    <property type="entry name" value="Protein_kinase_ATP_BS"/>
</dbReference>
<dbReference type="PROSITE" id="PS50222">
    <property type="entry name" value="EF_HAND_2"/>
    <property type="match status" value="4"/>
</dbReference>
<dbReference type="FunFam" id="1.10.238.10:FF:000001">
    <property type="entry name" value="Calmodulin 1"/>
    <property type="match status" value="1"/>
</dbReference>
<keyword evidence="15" id="KW-0460">Magnesium</keyword>
<feature type="domain" description="EF-hand" evidence="18">
    <location>
        <begin position="475"/>
        <end position="510"/>
    </location>
</feature>
<evidence type="ECO:0000313" key="20">
    <source>
        <dbReference type="Proteomes" id="UP001162131"/>
    </source>
</evidence>
<dbReference type="GO" id="GO:0005524">
    <property type="term" value="F:ATP binding"/>
    <property type="evidence" value="ECO:0007669"/>
    <property type="project" value="UniProtKB-UniRule"/>
</dbReference>
<dbReference type="InterPro" id="IPR003527">
    <property type="entry name" value="MAP_kinase_CS"/>
</dbReference>
<evidence type="ECO:0000256" key="13">
    <source>
        <dbReference type="ARBA" id="ARBA00048679"/>
    </source>
</evidence>
<feature type="domain" description="Protein kinase" evidence="17">
    <location>
        <begin position="65"/>
        <end position="325"/>
    </location>
</feature>
<evidence type="ECO:0000256" key="10">
    <source>
        <dbReference type="ARBA" id="ARBA00022840"/>
    </source>
</evidence>
<dbReference type="Pfam" id="PF00069">
    <property type="entry name" value="Pkinase"/>
    <property type="match status" value="1"/>
</dbReference>
<dbReference type="Gene3D" id="1.10.238.10">
    <property type="entry name" value="EF-hand"/>
    <property type="match status" value="1"/>
</dbReference>
<dbReference type="InterPro" id="IPR008271">
    <property type="entry name" value="Ser/Thr_kinase_AS"/>
</dbReference>
<sequence>MGCCITTTHKSSQLAKLNQSEKDSSEVVVKTSVNTSMPKSQESKDVPSFQSSTNKIKKRELTDVYNIKKCIGQGSFGIVRKGQHKNDPNLIVAIKSIDKFKIKSNLHLLKREVSILQSIDHPNIIKFYETFDDGKYLHIVMEFCSGGELFEKIMEKGKINEKKAACYMEKILLAVNHLHQVGVCHRDLKPENFLFENDSPNAELKIIDFGLSNKFGDKFKHTTKMETFVGTPYYVAPEVIKGEYGPKCDLWSVGVIMYVMLTGHHPFKGETPTQIFQNVVRGELNMESPVWETISEPAKDLLRKLIVTDPNQRLCADDALRHHWFSDAPKAKIELDPNIICALRHYKPKSQMQRAALGIIVKYLSLDQIKDLRQAFYDIDLDQKGELNIDEIEQALNKCGIELPKTQLFEIFKNLDYNGTGSVKYSEFLAATISSRIQLDEHTLWMAFKVFDKDDQGFITPANVYDVLTNMGKNVSRIQVKNIIKEVDLDHTEKITFEDFKKLLSDGKINC</sequence>
<protein>
    <recommendedName>
        <fullName evidence="15">Mitogen-activated protein kinase</fullName>
        <ecNumber evidence="15">2.7.11.24</ecNumber>
    </recommendedName>
</protein>
<feature type="domain" description="EF-hand" evidence="18">
    <location>
        <begin position="367"/>
        <end position="402"/>
    </location>
</feature>
<evidence type="ECO:0000256" key="6">
    <source>
        <dbReference type="ARBA" id="ARBA00022737"/>
    </source>
</evidence>
<dbReference type="InterPro" id="IPR002048">
    <property type="entry name" value="EF_hand_dom"/>
</dbReference>
<feature type="domain" description="EF-hand" evidence="18">
    <location>
        <begin position="403"/>
        <end position="438"/>
    </location>
</feature>
<evidence type="ECO:0000256" key="12">
    <source>
        <dbReference type="ARBA" id="ARBA00047899"/>
    </source>
</evidence>